<keyword evidence="3" id="KW-1185">Reference proteome</keyword>
<dbReference type="AlphaFoldDB" id="A0A1T4TBE9"/>
<name>A0A1T4TBE9_9HYPH</name>
<feature type="chain" id="PRO_5013001635" evidence="1">
    <location>
        <begin position="21"/>
        <end position="259"/>
    </location>
</feature>
<protein>
    <submittedName>
        <fullName evidence="2">Uncharacterized protein</fullName>
    </submittedName>
</protein>
<dbReference type="RefSeq" id="WP_085937685.1">
    <property type="nucleotide sequence ID" value="NZ_FUWJ01000015.1"/>
</dbReference>
<dbReference type="Pfam" id="PF20380">
    <property type="entry name" value="DUF6675"/>
    <property type="match status" value="1"/>
</dbReference>
<evidence type="ECO:0000256" key="1">
    <source>
        <dbReference type="SAM" id="SignalP"/>
    </source>
</evidence>
<keyword evidence="1" id="KW-0732">Signal</keyword>
<evidence type="ECO:0000313" key="3">
    <source>
        <dbReference type="Proteomes" id="UP000190092"/>
    </source>
</evidence>
<sequence length="259" mass="28377">MMLRLPLLALLCGLALPALAQPAVGPQPPCGSLPVYPPYGAVDGKPLVATWRNVDLHKLGWQVPSCMGWGGDSRLVAALAARFHSTRSLDELAAPLAAVSDYPAIKFWAITRREWRPMALAAWSVEGPDGKLRQPDPPVTALQPGRDFYYAEDAEMAGRAVYRLRVLEHSADRLVLETENVTPIRVAIVTLFEPAALQVATFLQRLDGDVWGLYEITRASADSSSMVAGYQSSYLNRLEAIRRLLAGQPLDRDPPIAPW</sequence>
<organism evidence="2 3">
    <name type="scientific">Enhydrobacter aerosaccus</name>
    <dbReference type="NCBI Taxonomy" id="225324"/>
    <lineage>
        <taxon>Bacteria</taxon>
        <taxon>Pseudomonadati</taxon>
        <taxon>Pseudomonadota</taxon>
        <taxon>Alphaproteobacteria</taxon>
        <taxon>Hyphomicrobiales</taxon>
        <taxon>Enhydrobacter</taxon>
    </lineage>
</organism>
<dbReference type="EMBL" id="FUWJ01000015">
    <property type="protein sequence ID" value="SKA37727.1"/>
    <property type="molecule type" value="Genomic_DNA"/>
</dbReference>
<proteinExistence type="predicted"/>
<reference evidence="3" key="1">
    <citation type="submission" date="2017-02" db="EMBL/GenBank/DDBJ databases">
        <authorList>
            <person name="Varghese N."/>
            <person name="Submissions S."/>
        </authorList>
    </citation>
    <scope>NUCLEOTIDE SEQUENCE [LARGE SCALE GENOMIC DNA]</scope>
    <source>
        <strain evidence="3">ATCC 27094</strain>
    </source>
</reference>
<accession>A0A1T4TBE9</accession>
<evidence type="ECO:0000313" key="2">
    <source>
        <dbReference type="EMBL" id="SKA37727.1"/>
    </source>
</evidence>
<gene>
    <name evidence="2" type="ORF">SAMN02745126_05946</name>
</gene>
<dbReference type="InterPro" id="IPR046745">
    <property type="entry name" value="DUF6675"/>
</dbReference>
<dbReference type="Proteomes" id="UP000190092">
    <property type="component" value="Unassembled WGS sequence"/>
</dbReference>
<dbReference type="OrthoDB" id="7352267at2"/>
<feature type="signal peptide" evidence="1">
    <location>
        <begin position="1"/>
        <end position="20"/>
    </location>
</feature>